<comment type="caution">
    <text evidence="2">The sequence shown here is derived from an EMBL/GenBank/DDBJ whole genome shotgun (WGS) entry which is preliminary data.</text>
</comment>
<organism evidence="2 4">
    <name type="scientific">Didymodactylos carnosus</name>
    <dbReference type="NCBI Taxonomy" id="1234261"/>
    <lineage>
        <taxon>Eukaryota</taxon>
        <taxon>Metazoa</taxon>
        <taxon>Spiralia</taxon>
        <taxon>Gnathifera</taxon>
        <taxon>Rotifera</taxon>
        <taxon>Eurotatoria</taxon>
        <taxon>Bdelloidea</taxon>
        <taxon>Philodinida</taxon>
        <taxon>Philodinidae</taxon>
        <taxon>Didymodactylos</taxon>
    </lineage>
</organism>
<name>A0A8S2EZK2_9BILA</name>
<evidence type="ECO:0000313" key="2">
    <source>
        <dbReference type="EMBL" id="CAF1355668.1"/>
    </source>
</evidence>
<accession>A0A8S2EZK2</accession>
<proteinExistence type="predicted"/>
<dbReference type="Proteomes" id="UP000677228">
    <property type="component" value="Unassembled WGS sequence"/>
</dbReference>
<dbReference type="EMBL" id="CAJOBA010044593">
    <property type="protein sequence ID" value="CAF4165971.1"/>
    <property type="molecule type" value="Genomic_DNA"/>
</dbReference>
<protein>
    <recommendedName>
        <fullName evidence="1">SEC7 domain-containing protein</fullName>
    </recommendedName>
</protein>
<gene>
    <name evidence="2" type="ORF">OVA965_LOCUS31006</name>
    <name evidence="3" type="ORF">TMI583_LOCUS31823</name>
</gene>
<evidence type="ECO:0000313" key="3">
    <source>
        <dbReference type="EMBL" id="CAF4165971.1"/>
    </source>
</evidence>
<dbReference type="SUPFAM" id="SSF48425">
    <property type="entry name" value="Sec7 domain"/>
    <property type="match status" value="1"/>
</dbReference>
<feature type="domain" description="SEC7" evidence="1">
    <location>
        <begin position="1"/>
        <end position="63"/>
    </location>
</feature>
<dbReference type="AlphaFoldDB" id="A0A8S2EZK2"/>
<dbReference type="Pfam" id="PF01369">
    <property type="entry name" value="Sec7"/>
    <property type="match status" value="1"/>
</dbReference>
<dbReference type="EMBL" id="CAJNOK010022947">
    <property type="protein sequence ID" value="CAF1355668.1"/>
    <property type="molecule type" value="Genomic_DNA"/>
</dbReference>
<dbReference type="Gene3D" id="1.10.1000.11">
    <property type="entry name" value="Arf Nucleotide-binding Site Opener,domain 2"/>
    <property type="match status" value="1"/>
</dbReference>
<dbReference type="InterPro" id="IPR023394">
    <property type="entry name" value="Sec7_C_sf"/>
</dbReference>
<dbReference type="GO" id="GO:0032012">
    <property type="term" value="P:regulation of ARF protein signal transduction"/>
    <property type="evidence" value="ECO:0007669"/>
    <property type="project" value="InterPro"/>
</dbReference>
<dbReference type="PANTHER" id="PTHR10663">
    <property type="entry name" value="GUANYL-NUCLEOTIDE EXCHANGE FACTOR"/>
    <property type="match status" value="1"/>
</dbReference>
<dbReference type="GO" id="GO:0005085">
    <property type="term" value="F:guanyl-nucleotide exchange factor activity"/>
    <property type="evidence" value="ECO:0007669"/>
    <property type="project" value="InterPro"/>
</dbReference>
<dbReference type="PANTHER" id="PTHR10663:SF376">
    <property type="entry name" value="PH AND SEC7 DOMAIN-CONTAINING PROTEIN"/>
    <property type="match status" value="1"/>
</dbReference>
<sequence length="68" mass="8068">NEFNQLVAEEYLKLFDFQGDTLDRALRKFIKQFAIIGEAQDRERVLHFFATRYLDCNPTTFSSIGKYK</sequence>
<dbReference type="PROSITE" id="PS50190">
    <property type="entry name" value="SEC7"/>
    <property type="match status" value="1"/>
</dbReference>
<reference evidence="2" key="1">
    <citation type="submission" date="2021-02" db="EMBL/GenBank/DDBJ databases">
        <authorList>
            <person name="Nowell W R."/>
        </authorList>
    </citation>
    <scope>NUCLEOTIDE SEQUENCE</scope>
</reference>
<dbReference type="Proteomes" id="UP000682733">
    <property type="component" value="Unassembled WGS sequence"/>
</dbReference>
<evidence type="ECO:0000313" key="4">
    <source>
        <dbReference type="Proteomes" id="UP000677228"/>
    </source>
</evidence>
<evidence type="ECO:0000259" key="1">
    <source>
        <dbReference type="PROSITE" id="PS50190"/>
    </source>
</evidence>
<dbReference type="InterPro" id="IPR000904">
    <property type="entry name" value="Sec7_dom"/>
</dbReference>
<dbReference type="InterPro" id="IPR035999">
    <property type="entry name" value="Sec7_dom_sf"/>
</dbReference>
<feature type="non-terminal residue" evidence="2">
    <location>
        <position position="1"/>
    </location>
</feature>